<comment type="function">
    <text evidence="5">Small GTPase required for proper nuclear import of RNA polymerase II and III (RNAPII and RNAPIII). May act at an RNAP assembly step prior to nuclear import.</text>
</comment>
<dbReference type="GO" id="GO:0005525">
    <property type="term" value="F:GTP binding"/>
    <property type="evidence" value="ECO:0007669"/>
    <property type="project" value="UniProtKB-KW"/>
</dbReference>
<dbReference type="AlphaFoldDB" id="A0A1J4KZK6"/>
<name>A0A1J4KZK6_9EUKA</name>
<dbReference type="OrthoDB" id="5839at2759"/>
<dbReference type="RefSeq" id="XP_068369823.1">
    <property type="nucleotide sequence ID" value="XM_068513895.1"/>
</dbReference>
<dbReference type="GeneID" id="94848599"/>
<evidence type="ECO:0000256" key="3">
    <source>
        <dbReference type="ARBA" id="ARBA00022801"/>
    </source>
</evidence>
<comment type="caution">
    <text evidence="6">The sequence shown here is derived from an EMBL/GenBank/DDBJ whole genome shotgun (WGS) entry which is preliminary data.</text>
</comment>
<dbReference type="GO" id="GO:0003924">
    <property type="term" value="F:GTPase activity"/>
    <property type="evidence" value="ECO:0007669"/>
    <property type="project" value="TreeGrafter"/>
</dbReference>
<evidence type="ECO:0000256" key="1">
    <source>
        <dbReference type="ARBA" id="ARBA00005290"/>
    </source>
</evidence>
<dbReference type="PANTHER" id="PTHR21231">
    <property type="entry name" value="XPA-BINDING PROTEIN 1-RELATED"/>
    <property type="match status" value="1"/>
</dbReference>
<reference evidence="6" key="1">
    <citation type="submission" date="2016-10" db="EMBL/GenBank/DDBJ databases">
        <authorList>
            <person name="Benchimol M."/>
            <person name="Almeida L.G."/>
            <person name="Vasconcelos A.T."/>
            <person name="Perreira-Neves A."/>
            <person name="Rosa I.A."/>
            <person name="Tasca T."/>
            <person name="Bogo M.R."/>
            <person name="de Souza W."/>
        </authorList>
    </citation>
    <scope>NUCLEOTIDE SEQUENCE [LARGE SCALE GENOMIC DNA]</scope>
    <source>
        <strain evidence="6">K</strain>
    </source>
</reference>
<keyword evidence="2 5" id="KW-0547">Nucleotide-binding</keyword>
<dbReference type="InterPro" id="IPR027417">
    <property type="entry name" value="P-loop_NTPase"/>
</dbReference>
<dbReference type="VEuPathDB" id="TrichDB:TRFO_41635"/>
<evidence type="ECO:0000256" key="4">
    <source>
        <dbReference type="ARBA" id="ARBA00023134"/>
    </source>
</evidence>
<protein>
    <recommendedName>
        <fullName evidence="5">GPN-loop GTPase 3</fullName>
    </recommendedName>
</protein>
<dbReference type="PANTHER" id="PTHR21231:SF7">
    <property type="entry name" value="GPN-LOOP GTPASE 3"/>
    <property type="match status" value="1"/>
</dbReference>
<dbReference type="Pfam" id="PF03029">
    <property type="entry name" value="ATP_bind_1"/>
    <property type="match status" value="1"/>
</dbReference>
<organism evidence="6 7">
    <name type="scientific">Tritrichomonas foetus</name>
    <dbReference type="NCBI Taxonomy" id="1144522"/>
    <lineage>
        <taxon>Eukaryota</taxon>
        <taxon>Metamonada</taxon>
        <taxon>Parabasalia</taxon>
        <taxon>Tritrichomonadida</taxon>
        <taxon>Tritrichomonadidae</taxon>
        <taxon>Tritrichomonas</taxon>
    </lineage>
</organism>
<evidence type="ECO:0000313" key="7">
    <source>
        <dbReference type="Proteomes" id="UP000179807"/>
    </source>
</evidence>
<dbReference type="Gene3D" id="3.40.50.300">
    <property type="entry name" value="P-loop containing nucleotide triphosphate hydrolases"/>
    <property type="match status" value="1"/>
</dbReference>
<evidence type="ECO:0000256" key="2">
    <source>
        <dbReference type="ARBA" id="ARBA00022741"/>
    </source>
</evidence>
<keyword evidence="3 5" id="KW-0378">Hydrolase</keyword>
<gene>
    <name evidence="6" type="ORF">TRFO_41635</name>
</gene>
<evidence type="ECO:0000256" key="5">
    <source>
        <dbReference type="RuleBase" id="RU365059"/>
    </source>
</evidence>
<sequence>MNEYGYGPNGALIHCMETVVDDYEWFDKAIGDHDGDYLLIDLPGQIELYEIDILLNYYEDADFMDEEVDMNDGDQTGDN</sequence>
<comment type="similarity">
    <text evidence="1 5">Belongs to the GPN-loop GTPase family.</text>
</comment>
<proteinExistence type="inferred from homology"/>
<keyword evidence="7" id="KW-1185">Reference proteome</keyword>
<accession>A0A1J4KZK6</accession>
<dbReference type="EMBL" id="MLAK01000081">
    <property type="protein sequence ID" value="OHT16687.1"/>
    <property type="molecule type" value="Genomic_DNA"/>
</dbReference>
<comment type="subunit">
    <text evidence="5">Binds to RNA polymerase II (RNAPII).</text>
</comment>
<keyword evidence="4 5" id="KW-0342">GTP-binding</keyword>
<dbReference type="SUPFAM" id="SSF52540">
    <property type="entry name" value="P-loop containing nucleoside triphosphate hydrolases"/>
    <property type="match status" value="1"/>
</dbReference>
<dbReference type="Proteomes" id="UP000179807">
    <property type="component" value="Unassembled WGS sequence"/>
</dbReference>
<dbReference type="InterPro" id="IPR004130">
    <property type="entry name" value="Gpn"/>
</dbReference>
<evidence type="ECO:0000313" key="6">
    <source>
        <dbReference type="EMBL" id="OHT16687.1"/>
    </source>
</evidence>